<feature type="binding site" evidence="6">
    <location>
        <begin position="56"/>
        <end position="61"/>
    </location>
    <ligand>
        <name>ATP</name>
        <dbReference type="ChEBI" id="CHEBI:30616"/>
    </ligand>
</feature>
<dbReference type="Pfam" id="PF01171">
    <property type="entry name" value="ATP_bind_3"/>
    <property type="match status" value="1"/>
</dbReference>
<comment type="function">
    <text evidence="6">Ligates lysine onto the cytidine present at position 34 of the AUA codon-specific tRNA(Ile) that contains the anticodon CAU, in an ATP-dependent manner. Cytidine is converted to lysidine, thus changing the amino acid specificity of the tRNA from methionine to isoleucine.</text>
</comment>
<dbReference type="EC" id="6.3.4.19" evidence="6"/>
<dbReference type="PATRIC" id="fig|1236046.5.peg.587"/>
<comment type="caution">
    <text evidence="8">The sequence shown here is derived from an EMBL/GenBank/DDBJ whole genome shotgun (WGS) entry which is preliminary data.</text>
</comment>
<dbReference type="GO" id="GO:0032267">
    <property type="term" value="F:tRNA(Ile)-lysidine synthase activity"/>
    <property type="evidence" value="ECO:0007669"/>
    <property type="project" value="UniProtKB-EC"/>
</dbReference>
<evidence type="ECO:0000256" key="2">
    <source>
        <dbReference type="ARBA" id="ARBA00022694"/>
    </source>
</evidence>
<comment type="domain">
    <text evidence="6">The N-terminal region contains the highly conserved SGGXDS motif, predicted to be a P-loop motif involved in ATP binding.</text>
</comment>
<evidence type="ECO:0000259" key="7">
    <source>
        <dbReference type="Pfam" id="PF01171"/>
    </source>
</evidence>
<evidence type="ECO:0000256" key="3">
    <source>
        <dbReference type="ARBA" id="ARBA00022741"/>
    </source>
</evidence>
<keyword evidence="3 6" id="KW-0547">Nucleotide-binding</keyword>
<proteinExistence type="inferred from homology"/>
<dbReference type="InterPro" id="IPR011063">
    <property type="entry name" value="TilS/TtcA_N"/>
</dbReference>
<dbReference type="InterPro" id="IPR012795">
    <property type="entry name" value="tRNA_Ile_lys_synt_N"/>
</dbReference>
<name>A0A117M9A1_9BACT</name>
<dbReference type="Proteomes" id="UP000055014">
    <property type="component" value="Unassembled WGS sequence"/>
</dbReference>
<dbReference type="InterPro" id="IPR012094">
    <property type="entry name" value="tRNA_Ile_lys_synt"/>
</dbReference>
<keyword evidence="2 6" id="KW-0819">tRNA processing</keyword>
<dbReference type="EMBL" id="LGGW01000001">
    <property type="protein sequence ID" value="KUK91479.1"/>
    <property type="molecule type" value="Genomic_DNA"/>
</dbReference>
<dbReference type="InterPro" id="IPR014729">
    <property type="entry name" value="Rossmann-like_a/b/a_fold"/>
</dbReference>
<organism evidence="8 9">
    <name type="scientific">Mesotoga infera</name>
    <dbReference type="NCBI Taxonomy" id="1236046"/>
    <lineage>
        <taxon>Bacteria</taxon>
        <taxon>Thermotogati</taxon>
        <taxon>Thermotogota</taxon>
        <taxon>Thermotogae</taxon>
        <taxon>Kosmotogales</taxon>
        <taxon>Kosmotogaceae</taxon>
        <taxon>Mesotoga</taxon>
    </lineage>
</organism>
<feature type="domain" description="tRNA(Ile)-lysidine/2-thiocytidine synthase N-terminal" evidence="7">
    <location>
        <begin position="50"/>
        <end position="230"/>
    </location>
</feature>
<dbReference type="AlphaFoldDB" id="A0A117M9A1"/>
<keyword evidence="4 6" id="KW-0067">ATP-binding</keyword>
<dbReference type="GO" id="GO:0006400">
    <property type="term" value="P:tRNA modification"/>
    <property type="evidence" value="ECO:0007669"/>
    <property type="project" value="UniProtKB-UniRule"/>
</dbReference>
<evidence type="ECO:0000256" key="5">
    <source>
        <dbReference type="ARBA" id="ARBA00048539"/>
    </source>
</evidence>
<dbReference type="GO" id="GO:0005524">
    <property type="term" value="F:ATP binding"/>
    <property type="evidence" value="ECO:0007669"/>
    <property type="project" value="UniProtKB-UniRule"/>
</dbReference>
<evidence type="ECO:0000313" key="9">
    <source>
        <dbReference type="Proteomes" id="UP000055014"/>
    </source>
</evidence>
<dbReference type="PANTHER" id="PTHR43033:SF1">
    <property type="entry name" value="TRNA(ILE)-LYSIDINE SYNTHASE-RELATED"/>
    <property type="match status" value="1"/>
</dbReference>
<dbReference type="SUPFAM" id="SSF52402">
    <property type="entry name" value="Adenine nucleotide alpha hydrolases-like"/>
    <property type="match status" value="1"/>
</dbReference>
<evidence type="ECO:0000256" key="6">
    <source>
        <dbReference type="HAMAP-Rule" id="MF_01161"/>
    </source>
</evidence>
<dbReference type="HAMAP" id="MF_01161">
    <property type="entry name" value="tRNA_Ile_lys_synt"/>
    <property type="match status" value="1"/>
</dbReference>
<dbReference type="PANTHER" id="PTHR43033">
    <property type="entry name" value="TRNA(ILE)-LYSIDINE SYNTHASE-RELATED"/>
    <property type="match status" value="1"/>
</dbReference>
<protein>
    <recommendedName>
        <fullName evidence="6">tRNA(Ile)-lysidine synthase</fullName>
        <ecNumber evidence="6">6.3.4.19</ecNumber>
    </recommendedName>
    <alternativeName>
        <fullName evidence="6">tRNA(Ile)-2-lysyl-cytidine synthase</fullName>
    </alternativeName>
    <alternativeName>
        <fullName evidence="6">tRNA(Ile)-lysidine synthetase</fullName>
    </alternativeName>
</protein>
<reference evidence="9" key="1">
    <citation type="journal article" date="2015" name="MBio">
        <title>Genome-Resolved Metagenomic Analysis Reveals Roles for Candidate Phyla and Other Microbial Community Members in Biogeochemical Transformations in Oil Reservoirs.</title>
        <authorList>
            <person name="Hu P."/>
            <person name="Tom L."/>
            <person name="Singh A."/>
            <person name="Thomas B.C."/>
            <person name="Baker B.J."/>
            <person name="Piceno Y.M."/>
            <person name="Andersen G.L."/>
            <person name="Banfield J.F."/>
        </authorList>
    </citation>
    <scope>NUCLEOTIDE SEQUENCE [LARGE SCALE GENOMIC DNA]</scope>
</reference>
<keyword evidence="6" id="KW-0963">Cytoplasm</keyword>
<evidence type="ECO:0000313" key="8">
    <source>
        <dbReference type="EMBL" id="KUK91479.1"/>
    </source>
</evidence>
<comment type="subcellular location">
    <subcellularLocation>
        <location evidence="6">Cytoplasm</location>
    </subcellularLocation>
</comment>
<evidence type="ECO:0000256" key="4">
    <source>
        <dbReference type="ARBA" id="ARBA00022840"/>
    </source>
</evidence>
<accession>A0A117M9A1</accession>
<evidence type="ECO:0000256" key="1">
    <source>
        <dbReference type="ARBA" id="ARBA00022598"/>
    </source>
</evidence>
<dbReference type="CDD" id="cd01992">
    <property type="entry name" value="TilS_N"/>
    <property type="match status" value="1"/>
</dbReference>
<sequence length="490" mass="56159">MSRLGVQVPSLAPDAPLVGALLLVVKEMDQFEFEVLDFIEKWHLIKRDQKILVAVSGGKDSMALLNILINLKTELGIELFVANLDHGLRKKGPAEEARMIEDFCRERSVPFFHEKRDVRDFMKKKRGLSIESAAREVRYGFLRDVKSAVEADLIAIGHNRDDLVENILLRLARGTGMKGVVGLRPFSGDLIRPLLFSDMQRIIDYVTINRVTFMEDQSNSEDDFERNYVRLRVIPDLKKMNPALNEAIWRFFENIYDGYELIHAKVEVILNQFELVDDVYFIESSKLISVERAVVLELAREIAADLSSDNYPPSRERVIAFYNLLISSKGRWTIEFRKDVKASRIGKYVFFHVGELVMRGLEEKAIEFLPFACSYEKWQITLEQLSKEPREEFKKLDGAFYSVCSADRVVLPMRLRTLNEGDTVIPFGMKRKKKAVDVLSEKGLKGFSSKILVLENASGEILWIPGVITSELCRVDPSSHDIVAFCLERR</sequence>
<comment type="similarity">
    <text evidence="6">Belongs to the tRNA(Ile)-lysidine synthase family.</text>
</comment>
<gene>
    <name evidence="6" type="primary">tilS</name>
    <name evidence="8" type="ORF">XE02_0037</name>
</gene>
<dbReference type="NCBIfam" id="TIGR02432">
    <property type="entry name" value="lysidine_TilS_N"/>
    <property type="match status" value="1"/>
</dbReference>
<dbReference type="GO" id="GO:0005737">
    <property type="term" value="C:cytoplasm"/>
    <property type="evidence" value="ECO:0007669"/>
    <property type="project" value="UniProtKB-SubCell"/>
</dbReference>
<keyword evidence="1 6" id="KW-0436">Ligase</keyword>
<comment type="catalytic activity">
    <reaction evidence="5 6">
        <text>cytidine(34) in tRNA(Ile2) + L-lysine + ATP = lysidine(34) in tRNA(Ile2) + AMP + diphosphate + H(+)</text>
        <dbReference type="Rhea" id="RHEA:43744"/>
        <dbReference type="Rhea" id="RHEA-COMP:10625"/>
        <dbReference type="Rhea" id="RHEA-COMP:10670"/>
        <dbReference type="ChEBI" id="CHEBI:15378"/>
        <dbReference type="ChEBI" id="CHEBI:30616"/>
        <dbReference type="ChEBI" id="CHEBI:32551"/>
        <dbReference type="ChEBI" id="CHEBI:33019"/>
        <dbReference type="ChEBI" id="CHEBI:82748"/>
        <dbReference type="ChEBI" id="CHEBI:83665"/>
        <dbReference type="ChEBI" id="CHEBI:456215"/>
        <dbReference type="EC" id="6.3.4.19"/>
    </reaction>
</comment>
<dbReference type="Gene3D" id="3.40.50.620">
    <property type="entry name" value="HUPs"/>
    <property type="match status" value="1"/>
</dbReference>